<evidence type="ECO:0000256" key="1">
    <source>
        <dbReference type="SAM" id="MobiDB-lite"/>
    </source>
</evidence>
<dbReference type="KEGG" id="nti:DNFV4_02837"/>
<reference evidence="2" key="1">
    <citation type="submission" date="2022-10" db="EMBL/GenBank/DDBJ databases">
        <authorList>
            <person name="Koch H."/>
        </authorList>
    </citation>
    <scope>NUCLEOTIDE SEQUENCE</scope>
    <source>
        <strain evidence="2">DNF</strain>
    </source>
</reference>
<dbReference type="Proteomes" id="UP001179121">
    <property type="component" value="Chromosome"/>
</dbReference>
<sequence>MNRQDEQVSPALSRLVEQYPVLFRKLVGWLNEPDLYGRFTLSRHGTAKVTFEVTRSSQETASGSDNAPRSR</sequence>
<organism evidence="2 3">
    <name type="scientific">Nitrospira tepida</name>
    <dbReference type="NCBI Taxonomy" id="2973512"/>
    <lineage>
        <taxon>Bacteria</taxon>
        <taxon>Pseudomonadati</taxon>
        <taxon>Nitrospirota</taxon>
        <taxon>Nitrospiria</taxon>
        <taxon>Nitrospirales</taxon>
        <taxon>Nitrospiraceae</taxon>
        <taxon>Nitrospira</taxon>
    </lineage>
</organism>
<dbReference type="RefSeq" id="WP_289269129.1">
    <property type="nucleotide sequence ID" value="NZ_OX365700.1"/>
</dbReference>
<proteinExistence type="predicted"/>
<gene>
    <name evidence="2" type="ORF">DNFV4_02837</name>
</gene>
<keyword evidence="3" id="KW-1185">Reference proteome</keyword>
<evidence type="ECO:0000313" key="2">
    <source>
        <dbReference type="EMBL" id="CAI4032407.1"/>
    </source>
</evidence>
<feature type="compositionally biased region" description="Polar residues" evidence="1">
    <location>
        <begin position="53"/>
        <end position="71"/>
    </location>
</feature>
<name>A0AA86N0E3_9BACT</name>
<dbReference type="AlphaFoldDB" id="A0AA86N0E3"/>
<feature type="region of interest" description="Disordered" evidence="1">
    <location>
        <begin position="52"/>
        <end position="71"/>
    </location>
</feature>
<accession>A0AA86N0E3</accession>
<dbReference type="EMBL" id="OX365700">
    <property type="protein sequence ID" value="CAI4032407.1"/>
    <property type="molecule type" value="Genomic_DNA"/>
</dbReference>
<protein>
    <submittedName>
        <fullName evidence="2">Uncharacterized protein</fullName>
    </submittedName>
</protein>
<evidence type="ECO:0000313" key="3">
    <source>
        <dbReference type="Proteomes" id="UP001179121"/>
    </source>
</evidence>